<dbReference type="EMBL" id="JNBY01000071">
    <property type="protein sequence ID" value="KDN86494.1"/>
    <property type="molecule type" value="Genomic_DNA"/>
</dbReference>
<feature type="compositionally biased region" description="Low complexity" evidence="1">
    <location>
        <begin position="404"/>
        <end position="428"/>
    </location>
</feature>
<evidence type="ECO:0000256" key="1">
    <source>
        <dbReference type="SAM" id="MobiDB-lite"/>
    </source>
</evidence>
<dbReference type="PATRIC" id="fig|1348663.4.peg.1691"/>
<dbReference type="Proteomes" id="UP000027178">
    <property type="component" value="Unassembled WGS sequence"/>
</dbReference>
<sequence length="442" mass="47005">MQRVDGRNVVLTAPLQHAHPRVGVGGGASFGAEVLNLSRNVRVEGTEQGRAHVHLTSSRPADVRHAELRRLGPRTTGKDSWNGQPVTEPVLGRYGLHFHMLLDTSRGTVVEGVVVRDSGSHAFVPHNSHGITFRGCISHNTWEDAYWWDGPIDTRTPQGPSDDIGYLGCVASRTVFEPNPRGYRLTGFSLGAGTGSTARDCVAVGVQGATGASGYEWPETAEGVWTFENCLAHNNLENGVFVWLNAEHHHTVTGFVAYHNGGWGIEHGAYLNDFDYTASVLYGNAAGGIAVHALGRDKGTVFDGLLIDAAGHSDYAVATLKHQLDGEQVTLSRSRLTGYRKAGVAFRATADGKPDDIAVLDCEFGDGPELWLDPDAPAPKQILFRKAGQSATVALTKPGPGVAPGPWNAATAPATAPTPPRQLALPAPKFTDSAPRTGRVTG</sequence>
<dbReference type="InterPro" id="IPR011050">
    <property type="entry name" value="Pectin_lyase_fold/virulence"/>
</dbReference>
<evidence type="ECO:0000313" key="3">
    <source>
        <dbReference type="Proteomes" id="UP000027178"/>
    </source>
</evidence>
<dbReference type="HOGENOM" id="CLU_619330_0_0_11"/>
<feature type="region of interest" description="Disordered" evidence="1">
    <location>
        <begin position="397"/>
        <end position="442"/>
    </location>
</feature>
<dbReference type="SUPFAM" id="SSF51126">
    <property type="entry name" value="Pectin lyase-like"/>
    <property type="match status" value="1"/>
</dbReference>
<organism evidence="2 3">
    <name type="scientific">Kitasatospora cheerisanensis KCTC 2395</name>
    <dbReference type="NCBI Taxonomy" id="1348663"/>
    <lineage>
        <taxon>Bacteria</taxon>
        <taxon>Bacillati</taxon>
        <taxon>Actinomycetota</taxon>
        <taxon>Actinomycetes</taxon>
        <taxon>Kitasatosporales</taxon>
        <taxon>Streptomycetaceae</taxon>
        <taxon>Kitasatospora</taxon>
    </lineage>
</organism>
<reference evidence="2 3" key="1">
    <citation type="submission" date="2014-05" db="EMBL/GenBank/DDBJ databases">
        <title>Draft Genome Sequence of Kitasatospora cheerisanensis KCTC 2395.</title>
        <authorList>
            <person name="Nam D.H."/>
        </authorList>
    </citation>
    <scope>NUCLEOTIDE SEQUENCE [LARGE SCALE GENOMIC DNA]</scope>
    <source>
        <strain evidence="2 3">KCTC 2395</strain>
    </source>
</reference>
<dbReference type="AlphaFoldDB" id="A0A066Z2L6"/>
<proteinExistence type="predicted"/>
<gene>
    <name evidence="2" type="ORF">KCH_17610</name>
</gene>
<dbReference type="Gene3D" id="2.160.20.10">
    <property type="entry name" value="Single-stranded right-handed beta-helix, Pectin lyase-like"/>
    <property type="match status" value="1"/>
</dbReference>
<comment type="caution">
    <text evidence="2">The sequence shown here is derived from an EMBL/GenBank/DDBJ whole genome shotgun (WGS) entry which is preliminary data.</text>
</comment>
<keyword evidence="3" id="KW-1185">Reference proteome</keyword>
<dbReference type="SMART" id="SM00710">
    <property type="entry name" value="PbH1"/>
    <property type="match status" value="5"/>
</dbReference>
<dbReference type="InterPro" id="IPR006626">
    <property type="entry name" value="PbH1"/>
</dbReference>
<accession>A0A066Z2L6</accession>
<dbReference type="InterPro" id="IPR012334">
    <property type="entry name" value="Pectin_lyas_fold"/>
</dbReference>
<evidence type="ECO:0000313" key="2">
    <source>
        <dbReference type="EMBL" id="KDN86494.1"/>
    </source>
</evidence>
<protein>
    <submittedName>
        <fullName evidence="2">Uncharacterized protein</fullName>
    </submittedName>
</protein>
<name>A0A066Z2L6_9ACTN</name>
<dbReference type="eggNOG" id="COG3291">
    <property type="taxonomic scope" value="Bacteria"/>
</dbReference>